<keyword evidence="2" id="KW-1185">Reference proteome</keyword>
<evidence type="ECO:0000313" key="2">
    <source>
        <dbReference type="Proteomes" id="UP000547209"/>
    </source>
</evidence>
<organism evidence="1 2">
    <name type="scientific">Cohnella nanjingensis</name>
    <dbReference type="NCBI Taxonomy" id="1387779"/>
    <lineage>
        <taxon>Bacteria</taxon>
        <taxon>Bacillati</taxon>
        <taxon>Bacillota</taxon>
        <taxon>Bacilli</taxon>
        <taxon>Bacillales</taxon>
        <taxon>Paenibacillaceae</taxon>
        <taxon>Cohnella</taxon>
    </lineage>
</organism>
<dbReference type="SFLD" id="SFLDG01129">
    <property type="entry name" value="C1.5:_HAD__Beta-PGM__Phosphata"/>
    <property type="match status" value="1"/>
</dbReference>
<reference evidence="1 2" key="1">
    <citation type="submission" date="2020-08" db="EMBL/GenBank/DDBJ databases">
        <title>Cohnella phylogeny.</title>
        <authorList>
            <person name="Dunlap C."/>
        </authorList>
    </citation>
    <scope>NUCLEOTIDE SEQUENCE [LARGE SCALE GENOMIC DNA]</scope>
    <source>
        <strain evidence="1 2">DSM 28246</strain>
    </source>
</reference>
<dbReference type="NCBIfam" id="TIGR01549">
    <property type="entry name" value="HAD-SF-IA-v1"/>
    <property type="match status" value="1"/>
</dbReference>
<dbReference type="InterPro" id="IPR023198">
    <property type="entry name" value="PGP-like_dom2"/>
</dbReference>
<sequence length="259" mass="27570">MPRLRVNGVYYPIRAILFDKDGTLLDFIYTWGRWGERLLARFSAGLRARGLPPLPEDLSALWGTVHAEDGAITDYDRNGPLSMGTIGDLMSILTWHGYRNGLSWAEAKLLAEACRQDADDSLAQSRAAKALPHAIEFLTQCRDSGIALAIVTADETAQAVQQLEWLGIRGHFSAVVGTDRVDRGKPFPDMVALACRELGVASGEAAVIGDTNGDMRMAKSAGAAVAIGIAGPDAAEASKLSEADAVIASYLALAAEADE</sequence>
<dbReference type="NCBIfam" id="TIGR01509">
    <property type="entry name" value="HAD-SF-IA-v3"/>
    <property type="match status" value="1"/>
</dbReference>
<gene>
    <name evidence="1" type="ORF">H7C19_28570</name>
</gene>
<dbReference type="PANTHER" id="PTHR43434:SF1">
    <property type="entry name" value="PHOSPHOGLYCOLATE PHOSPHATASE"/>
    <property type="match status" value="1"/>
</dbReference>
<dbReference type="InterPro" id="IPR036412">
    <property type="entry name" value="HAD-like_sf"/>
</dbReference>
<proteinExistence type="predicted"/>
<name>A0A7X0RVY5_9BACL</name>
<accession>A0A7X0RVY5</accession>
<dbReference type="EMBL" id="JACJVP010000050">
    <property type="protein sequence ID" value="MBB6674643.1"/>
    <property type="molecule type" value="Genomic_DNA"/>
</dbReference>
<evidence type="ECO:0000313" key="1">
    <source>
        <dbReference type="EMBL" id="MBB6674643.1"/>
    </source>
</evidence>
<dbReference type="Pfam" id="PF00702">
    <property type="entry name" value="Hydrolase"/>
    <property type="match status" value="1"/>
</dbReference>
<dbReference type="InterPro" id="IPR006439">
    <property type="entry name" value="HAD-SF_hydro_IA"/>
</dbReference>
<dbReference type="SFLD" id="SFLDS00003">
    <property type="entry name" value="Haloacid_Dehalogenase"/>
    <property type="match status" value="1"/>
</dbReference>
<dbReference type="SUPFAM" id="SSF56784">
    <property type="entry name" value="HAD-like"/>
    <property type="match status" value="1"/>
</dbReference>
<dbReference type="CDD" id="cd07505">
    <property type="entry name" value="HAD_BPGM-like"/>
    <property type="match status" value="1"/>
</dbReference>
<dbReference type="InterPro" id="IPR050155">
    <property type="entry name" value="HAD-like_hydrolase_sf"/>
</dbReference>
<dbReference type="GO" id="GO:0008967">
    <property type="term" value="F:phosphoglycolate phosphatase activity"/>
    <property type="evidence" value="ECO:0007669"/>
    <property type="project" value="TreeGrafter"/>
</dbReference>
<keyword evidence="1" id="KW-0378">Hydrolase</keyword>
<dbReference type="GO" id="GO:0006281">
    <property type="term" value="P:DNA repair"/>
    <property type="evidence" value="ECO:0007669"/>
    <property type="project" value="TreeGrafter"/>
</dbReference>
<dbReference type="RefSeq" id="WP_185672506.1">
    <property type="nucleotide sequence ID" value="NZ_JACJVP010000050.1"/>
</dbReference>
<dbReference type="InterPro" id="IPR023214">
    <property type="entry name" value="HAD_sf"/>
</dbReference>
<comment type="caution">
    <text evidence="1">The sequence shown here is derived from an EMBL/GenBank/DDBJ whole genome shotgun (WGS) entry which is preliminary data.</text>
</comment>
<dbReference type="Proteomes" id="UP000547209">
    <property type="component" value="Unassembled WGS sequence"/>
</dbReference>
<dbReference type="Gene3D" id="3.40.50.1000">
    <property type="entry name" value="HAD superfamily/HAD-like"/>
    <property type="match status" value="1"/>
</dbReference>
<dbReference type="Gene3D" id="1.10.150.240">
    <property type="entry name" value="Putative phosphatase, domain 2"/>
    <property type="match status" value="1"/>
</dbReference>
<dbReference type="PANTHER" id="PTHR43434">
    <property type="entry name" value="PHOSPHOGLYCOLATE PHOSPHATASE"/>
    <property type="match status" value="1"/>
</dbReference>
<dbReference type="AlphaFoldDB" id="A0A7X0RVY5"/>
<protein>
    <submittedName>
        <fullName evidence="1">HAD family hydrolase</fullName>
    </submittedName>
</protein>